<keyword evidence="1" id="KW-0732">Signal</keyword>
<evidence type="ECO:0000313" key="2">
    <source>
        <dbReference type="EMBL" id="MDL9981036.1"/>
    </source>
</evidence>
<evidence type="ECO:0000313" key="3">
    <source>
        <dbReference type="Proteomes" id="UP001235064"/>
    </source>
</evidence>
<gene>
    <name evidence="2" type="ORF">QSV35_17010</name>
</gene>
<accession>A0ABT7N2T9</accession>
<dbReference type="EMBL" id="JASXSZ010000006">
    <property type="protein sequence ID" value="MDL9981036.1"/>
    <property type="molecule type" value="Genomic_DNA"/>
</dbReference>
<keyword evidence="3" id="KW-1185">Reference proteome</keyword>
<evidence type="ECO:0000256" key="1">
    <source>
        <dbReference type="SAM" id="SignalP"/>
    </source>
</evidence>
<comment type="caution">
    <text evidence="2">The sequence shown here is derived from an EMBL/GenBank/DDBJ whole genome shotgun (WGS) entry which is preliminary data.</text>
</comment>
<dbReference type="RefSeq" id="WP_286290019.1">
    <property type="nucleotide sequence ID" value="NZ_JASXSZ010000006.1"/>
</dbReference>
<feature type="chain" id="PRO_5045801603" evidence="1">
    <location>
        <begin position="32"/>
        <end position="319"/>
    </location>
</feature>
<dbReference type="PROSITE" id="PS51257">
    <property type="entry name" value="PROKAR_LIPOPROTEIN"/>
    <property type="match status" value="1"/>
</dbReference>
<sequence>MSVHLRRVIRSLIAVAALTLACVVAPAAAEAAPPPTPTSMTVVAQTDPAIAAQLAGVPSQALPSVLTAAGKPFQLVIALWIGSTPASYSTAMTVNLTASTGPGQLSVTQIVIPAGATGATVSESYSAATTSLQVTATTGTKKAPLIATTGAFPVEKNLAVFSGQSSSLTGGTAGADGAGCTTVTPAQPMCGILSLPKGANGSVALSLGLCPAGQPCSKGALVTQFIANMDGLYTRTAPAKMTIICDKSLCGQAGVNKFSAVWSQSATGALAVVQPCPSKGVIGASQNFCTDYVQSTRDNAGDLLLVVLFLNDLRGAVGG</sequence>
<name>A0ABT7N2T9_9MICO</name>
<dbReference type="Proteomes" id="UP001235064">
    <property type="component" value="Unassembled WGS sequence"/>
</dbReference>
<reference evidence="2 3" key="1">
    <citation type="submission" date="2023-06" db="EMBL/GenBank/DDBJ databases">
        <title>Microbacterium sp. nov., isolated from a waste landfill.</title>
        <authorList>
            <person name="Wen W."/>
        </authorList>
    </citation>
    <scope>NUCLEOTIDE SEQUENCE [LARGE SCALE GENOMIC DNA]</scope>
    <source>
        <strain evidence="2 3">ASV49</strain>
    </source>
</reference>
<organism evidence="2 3">
    <name type="scientific">Microbacterium candidum</name>
    <dbReference type="NCBI Taxonomy" id="3041922"/>
    <lineage>
        <taxon>Bacteria</taxon>
        <taxon>Bacillati</taxon>
        <taxon>Actinomycetota</taxon>
        <taxon>Actinomycetes</taxon>
        <taxon>Micrococcales</taxon>
        <taxon>Microbacteriaceae</taxon>
        <taxon>Microbacterium</taxon>
    </lineage>
</organism>
<proteinExistence type="predicted"/>
<feature type="signal peptide" evidence="1">
    <location>
        <begin position="1"/>
        <end position="31"/>
    </location>
</feature>
<protein>
    <submittedName>
        <fullName evidence="2">Uncharacterized protein</fullName>
    </submittedName>
</protein>